<dbReference type="AlphaFoldDB" id="A0A4S3JW22"/>
<evidence type="ECO:0000256" key="18">
    <source>
        <dbReference type="SAM" id="SignalP"/>
    </source>
</evidence>
<comment type="function">
    <text evidence="14">Endo-1,5-alpha-L-arabinanase involved in degradation of pectin. Its preferred substrate is linear 1,5-alpha-L-arabinan.</text>
</comment>
<dbReference type="InterPro" id="IPR023296">
    <property type="entry name" value="Glyco_hydro_beta-prop_sf"/>
</dbReference>
<dbReference type="GO" id="GO:0046558">
    <property type="term" value="F:arabinan endo-1,5-alpha-L-arabinosidase activity"/>
    <property type="evidence" value="ECO:0007669"/>
    <property type="project" value="UniProtKB-EC"/>
</dbReference>
<dbReference type="Proteomes" id="UP000324241">
    <property type="component" value="Unassembled WGS sequence"/>
</dbReference>
<dbReference type="GO" id="GO:0045493">
    <property type="term" value="P:xylan catabolic process"/>
    <property type="evidence" value="ECO:0007669"/>
    <property type="project" value="UniProtKB-KW"/>
</dbReference>
<dbReference type="EMBL" id="QUQM01000005">
    <property type="protein sequence ID" value="KAA8643341.1"/>
    <property type="molecule type" value="Genomic_DNA"/>
</dbReference>
<dbReference type="PANTHER" id="PTHR43301">
    <property type="entry name" value="ARABINAN ENDO-1,5-ALPHA-L-ARABINOSIDASE"/>
    <property type="match status" value="1"/>
</dbReference>
<evidence type="ECO:0000256" key="3">
    <source>
        <dbReference type="ARBA" id="ARBA00004834"/>
    </source>
</evidence>
<sequence>MLALLSLLALANAYANPGACLGDCWTHDPGLFQRVSDGKYFRFATGNGIHVASANSIEGPWKDRGYVLPDGSSIDHEGSNNLWAPDVHFENDTYYLYYSVSTLGSQDSVIGVASSPSMEVGTWTDHGSIGLSSTPEKPYNAIDANWVLIDGTPYLNWGSYWHNLYQAPMDSPLQLSDETPRNIAYNATANHDIEASFVFNHAGWSYLTFSSGKAGGYEEQKPAPGEEYRIVICRSLSGTDDYVDQQGQSCLESGGTTLLASHDMVYGPGGQGIAKDENLGLVLYYHYANPSIGLSTGQYQFGWNQLKWVDGWPVVV</sequence>
<dbReference type="EMBL" id="SOSA01000014">
    <property type="protein sequence ID" value="THC99617.1"/>
    <property type="molecule type" value="Genomic_DNA"/>
</dbReference>
<dbReference type="Pfam" id="PF04616">
    <property type="entry name" value="Glyco_hydro_43"/>
    <property type="match status" value="1"/>
</dbReference>
<dbReference type="GO" id="GO:0031222">
    <property type="term" value="P:arabinan catabolic process"/>
    <property type="evidence" value="ECO:0007669"/>
    <property type="project" value="UniProtKB-UniPathway"/>
</dbReference>
<protein>
    <recommendedName>
        <fullName evidence="5 15">Arabinan endo-1,5-alpha-L-arabinosidase</fullName>
        <ecNumber evidence="5 15">3.2.1.99</ecNumber>
    </recommendedName>
</protein>
<reference evidence="19 22" key="2">
    <citation type="submission" date="2019-08" db="EMBL/GenBank/DDBJ databases">
        <title>The genome sequence of a newly discovered highly antifungal drug resistant Aspergillus species, Aspergillus tanneri NIH 1004.</title>
        <authorList>
            <person name="Mounaud S."/>
            <person name="Singh I."/>
            <person name="Joardar V."/>
            <person name="Pakala S."/>
            <person name="Pakala S."/>
            <person name="Venepally P."/>
            <person name="Chung J.K."/>
            <person name="Losada L."/>
            <person name="Nierman W.C."/>
        </authorList>
    </citation>
    <scope>NUCLEOTIDE SEQUENCE [LARGE SCALE GENOMIC DNA]</scope>
    <source>
        <strain evidence="19 22">NIH1004</strain>
    </source>
</reference>
<keyword evidence="8 18" id="KW-0732">Signal</keyword>
<dbReference type="VEuPathDB" id="FungiDB:EYZ11_000884"/>
<dbReference type="InterPro" id="IPR006710">
    <property type="entry name" value="Glyco_hydro_43"/>
</dbReference>
<evidence type="ECO:0000256" key="9">
    <source>
        <dbReference type="ARBA" id="ARBA00022801"/>
    </source>
</evidence>
<dbReference type="CDD" id="cd18831">
    <property type="entry name" value="GH43_AnAbnA-like"/>
    <property type="match status" value="1"/>
</dbReference>
<keyword evidence="11" id="KW-0119">Carbohydrate metabolism</keyword>
<dbReference type="GeneID" id="54332810"/>
<comment type="subcellular location">
    <subcellularLocation>
        <location evidence="2">Secreted</location>
    </subcellularLocation>
</comment>
<accession>A0A4S3JW22</accession>
<keyword evidence="9 15" id="KW-0378">Hydrolase</keyword>
<evidence type="ECO:0000256" key="5">
    <source>
        <dbReference type="ARBA" id="ARBA00012586"/>
    </source>
</evidence>
<dbReference type="OrthoDB" id="195678at2759"/>
<dbReference type="STRING" id="1220188.A0A4S3JW22"/>
<dbReference type="UniPathway" id="UPA00667"/>
<feature type="active site" description="Proton acceptor" evidence="16">
    <location>
        <position position="28"/>
    </location>
</feature>
<evidence type="ECO:0000256" key="14">
    <source>
        <dbReference type="ARBA" id="ARBA00025221"/>
    </source>
</evidence>
<keyword evidence="21" id="KW-1185">Reference proteome</keyword>
<evidence type="ECO:0000256" key="4">
    <source>
        <dbReference type="ARBA" id="ARBA00009865"/>
    </source>
</evidence>
<evidence type="ECO:0000256" key="6">
    <source>
        <dbReference type="ARBA" id="ARBA00022525"/>
    </source>
</evidence>
<evidence type="ECO:0000313" key="20">
    <source>
        <dbReference type="EMBL" id="THC99617.1"/>
    </source>
</evidence>
<gene>
    <name evidence="19" type="ORF">ATNIH1004_010108</name>
    <name evidence="20" type="ORF">EYZ11_000884</name>
</gene>
<evidence type="ECO:0000256" key="11">
    <source>
        <dbReference type="ARBA" id="ARBA00023277"/>
    </source>
</evidence>
<name>A0A4S3JW22_9EURO</name>
<dbReference type="EC" id="3.2.1.99" evidence="5 15"/>
<keyword evidence="13" id="KW-0624">Polysaccharide degradation</keyword>
<evidence type="ECO:0000256" key="16">
    <source>
        <dbReference type="PIRSR" id="PIRSR606710-1"/>
    </source>
</evidence>
<evidence type="ECO:0000256" key="10">
    <source>
        <dbReference type="ARBA" id="ARBA00023180"/>
    </source>
</evidence>
<evidence type="ECO:0000256" key="7">
    <source>
        <dbReference type="ARBA" id="ARBA00022651"/>
    </source>
</evidence>
<dbReference type="InterPro" id="IPR016840">
    <property type="entry name" value="Glyco_hydro_43_endo_a_Ara-ase"/>
</dbReference>
<evidence type="ECO:0000313" key="22">
    <source>
        <dbReference type="Proteomes" id="UP000324241"/>
    </source>
</evidence>
<evidence type="ECO:0000256" key="1">
    <source>
        <dbReference type="ARBA" id="ARBA00000375"/>
    </source>
</evidence>
<evidence type="ECO:0000256" key="15">
    <source>
        <dbReference type="PIRNR" id="PIRNR026534"/>
    </source>
</evidence>
<dbReference type="PIRSF" id="PIRSF026534">
    <property type="entry name" value="Endo_alpha-L-arabinosidase"/>
    <property type="match status" value="1"/>
</dbReference>
<evidence type="ECO:0000256" key="13">
    <source>
        <dbReference type="ARBA" id="ARBA00023326"/>
    </source>
</evidence>
<dbReference type="Gene3D" id="2.115.10.20">
    <property type="entry name" value="Glycosyl hydrolase domain, family 43"/>
    <property type="match status" value="1"/>
</dbReference>
<feature type="active site" description="Proton donor" evidence="16">
    <location>
        <position position="194"/>
    </location>
</feature>
<organism evidence="20 21">
    <name type="scientific">Aspergillus tanneri</name>
    <dbReference type="NCBI Taxonomy" id="1220188"/>
    <lineage>
        <taxon>Eukaryota</taxon>
        <taxon>Fungi</taxon>
        <taxon>Dikarya</taxon>
        <taxon>Ascomycota</taxon>
        <taxon>Pezizomycotina</taxon>
        <taxon>Eurotiomycetes</taxon>
        <taxon>Eurotiomycetidae</taxon>
        <taxon>Eurotiales</taxon>
        <taxon>Aspergillaceae</taxon>
        <taxon>Aspergillus</taxon>
        <taxon>Aspergillus subgen. Circumdati</taxon>
    </lineage>
</organism>
<proteinExistence type="inferred from homology"/>
<evidence type="ECO:0000256" key="8">
    <source>
        <dbReference type="ARBA" id="ARBA00022729"/>
    </source>
</evidence>
<comment type="caution">
    <text evidence="20">The sequence shown here is derived from an EMBL/GenBank/DDBJ whole genome shotgun (WGS) entry which is preliminary data.</text>
</comment>
<dbReference type="GO" id="GO:0005576">
    <property type="term" value="C:extracellular region"/>
    <property type="evidence" value="ECO:0007669"/>
    <property type="project" value="UniProtKB-SubCell"/>
</dbReference>
<keyword evidence="7" id="KW-0858">Xylan degradation</keyword>
<keyword evidence="10" id="KW-0325">Glycoprotein</keyword>
<feature type="signal peptide" evidence="18">
    <location>
        <begin position="1"/>
        <end position="15"/>
    </location>
</feature>
<evidence type="ECO:0000256" key="17">
    <source>
        <dbReference type="PIRSR" id="PIRSR606710-2"/>
    </source>
</evidence>
<dbReference type="SUPFAM" id="SSF75005">
    <property type="entry name" value="Arabinanase/levansucrase/invertase"/>
    <property type="match status" value="1"/>
</dbReference>
<keyword evidence="6" id="KW-0964">Secreted</keyword>
<reference evidence="20 21" key="1">
    <citation type="submission" date="2019-03" db="EMBL/GenBank/DDBJ databases">
        <title>The genome sequence of a newly discovered highly antifungal drug resistant Aspergillus species, Aspergillus tanneri NIH 1004.</title>
        <authorList>
            <person name="Mounaud S."/>
            <person name="Singh I."/>
            <person name="Joardar V."/>
            <person name="Pakala S."/>
            <person name="Pakala S."/>
            <person name="Venepally P."/>
            <person name="Hoover J."/>
            <person name="Nierman W."/>
            <person name="Chung J."/>
            <person name="Losada L."/>
        </authorList>
    </citation>
    <scope>NUCLEOTIDE SEQUENCE [LARGE SCALE GENOMIC DNA]</scope>
    <source>
        <strain evidence="20 21">NIH1004</strain>
    </source>
</reference>
<evidence type="ECO:0000256" key="2">
    <source>
        <dbReference type="ARBA" id="ARBA00004613"/>
    </source>
</evidence>
<comment type="catalytic activity">
    <reaction evidence="1 15">
        <text>Endohydrolysis of (1-&gt;5)-alpha-arabinofuranosidic linkages in (1-&gt;5)-arabinans.</text>
        <dbReference type="EC" id="3.2.1.99"/>
    </reaction>
</comment>
<evidence type="ECO:0000313" key="21">
    <source>
        <dbReference type="Proteomes" id="UP000308092"/>
    </source>
</evidence>
<comment type="similarity">
    <text evidence="4 15">Belongs to the glycosyl hydrolase 43 family.</text>
</comment>
<evidence type="ECO:0000256" key="12">
    <source>
        <dbReference type="ARBA" id="ARBA00023295"/>
    </source>
</evidence>
<dbReference type="PANTHER" id="PTHR43301:SF7">
    <property type="entry name" value="ARABINAN ENDO-1,5-ALPHA-L-ARABINOSIDASE C"/>
    <property type="match status" value="1"/>
</dbReference>
<evidence type="ECO:0000313" key="19">
    <source>
        <dbReference type="EMBL" id="KAA8643341.1"/>
    </source>
</evidence>
<comment type="pathway">
    <text evidence="3 15">Glycan metabolism; L-arabinan degradation.</text>
</comment>
<dbReference type="InterPro" id="IPR050727">
    <property type="entry name" value="GH43_arabinanases"/>
</dbReference>
<dbReference type="RefSeq" id="XP_033422703.1">
    <property type="nucleotide sequence ID" value="XM_033574685.1"/>
</dbReference>
<feature type="site" description="Important for catalytic activity, responsible for pKa modulation of the active site Glu and correct orientation of both the proton donor and substrate" evidence="17">
    <location>
        <position position="143"/>
    </location>
</feature>
<keyword evidence="12 15" id="KW-0326">Glycosidase</keyword>
<feature type="chain" id="PRO_5033832873" description="Arabinan endo-1,5-alpha-L-arabinosidase" evidence="18">
    <location>
        <begin position="16"/>
        <end position="316"/>
    </location>
</feature>
<dbReference type="Proteomes" id="UP000308092">
    <property type="component" value="Unassembled WGS sequence"/>
</dbReference>